<comment type="caution">
    <text evidence="1">The sequence shown here is derived from an EMBL/GenBank/DDBJ whole genome shotgun (WGS) entry which is preliminary data.</text>
</comment>
<organism evidence="1 2">
    <name type="scientific">Candidozyma auris</name>
    <name type="common">Yeast</name>
    <name type="synonym">Candida auris</name>
    <dbReference type="NCBI Taxonomy" id="498019"/>
    <lineage>
        <taxon>Eukaryota</taxon>
        <taxon>Fungi</taxon>
        <taxon>Dikarya</taxon>
        <taxon>Ascomycota</taxon>
        <taxon>Saccharomycotina</taxon>
        <taxon>Pichiomycetes</taxon>
        <taxon>Metschnikowiaceae</taxon>
        <taxon>Candidozyma</taxon>
    </lineage>
</organism>
<dbReference type="Proteomes" id="UP000037122">
    <property type="component" value="Unassembled WGS sequence"/>
</dbReference>
<evidence type="ECO:0000313" key="2">
    <source>
        <dbReference type="Proteomes" id="UP000037122"/>
    </source>
</evidence>
<dbReference type="VEuPathDB" id="FungiDB:QG37_00824"/>
<proteinExistence type="predicted"/>
<sequence>MEGVTIELNLTEEREKREKEAGVRAPAGIYIGASENRPSILVKIFVSH</sequence>
<dbReference type="EMBL" id="LGST01000006">
    <property type="protein sequence ID" value="KNE02136.1"/>
    <property type="molecule type" value="Genomic_DNA"/>
</dbReference>
<gene>
    <name evidence="1" type="ORF">QG37_00824</name>
</gene>
<name>A0A0L0P809_CANAR</name>
<evidence type="ECO:0000313" key="1">
    <source>
        <dbReference type="EMBL" id="KNE02136.1"/>
    </source>
</evidence>
<reference evidence="2" key="1">
    <citation type="journal article" date="2015" name="BMC Genomics">
        <title>Draft genome of a commonly misdiagnosed multidrug resistant pathogen Candida auris.</title>
        <authorList>
            <person name="Chatterjee S."/>
            <person name="Alampalli S.V."/>
            <person name="Nageshan R.K."/>
            <person name="Chettiar S.T."/>
            <person name="Joshi S."/>
            <person name="Tatu U.S."/>
        </authorList>
    </citation>
    <scope>NUCLEOTIDE SEQUENCE [LARGE SCALE GENOMIC DNA]</scope>
    <source>
        <strain evidence="2">6684</strain>
    </source>
</reference>
<protein>
    <submittedName>
        <fullName evidence="1">Uncharacterized protein</fullName>
    </submittedName>
</protein>
<accession>A0A0L0P809</accession>
<dbReference type="AlphaFoldDB" id="A0A0L0P809"/>